<dbReference type="Proteomes" id="UP000016491">
    <property type="component" value="Unassembled WGS sequence"/>
</dbReference>
<organism evidence="2 3">
    <name type="scientific">[Clostridium] symbiosum ATCC 14940</name>
    <dbReference type="NCBI Taxonomy" id="411472"/>
    <lineage>
        <taxon>Bacteria</taxon>
        <taxon>Bacillati</taxon>
        <taxon>Bacillota</taxon>
        <taxon>Clostridia</taxon>
        <taxon>Lachnospirales</taxon>
        <taxon>Lachnospiraceae</taxon>
        <taxon>Otoolea</taxon>
    </lineage>
</organism>
<evidence type="ECO:0000313" key="3">
    <source>
        <dbReference type="Proteomes" id="UP000016491"/>
    </source>
</evidence>
<reference evidence="2 3" key="1">
    <citation type="submission" date="2013-07" db="EMBL/GenBank/DDBJ databases">
        <authorList>
            <person name="Weinstock G."/>
            <person name="Sodergren E."/>
            <person name="Wylie T."/>
            <person name="Fulton L."/>
            <person name="Fulton R."/>
            <person name="Fronick C."/>
            <person name="O'Laughlin M."/>
            <person name="Godfrey J."/>
            <person name="Miner T."/>
            <person name="Herter B."/>
            <person name="Appelbaum E."/>
            <person name="Cordes M."/>
            <person name="Lek S."/>
            <person name="Wollam A."/>
            <person name="Pepin K.H."/>
            <person name="Palsikar V.B."/>
            <person name="Mitreva M."/>
            <person name="Wilson R.K."/>
        </authorList>
    </citation>
    <scope>NUCLEOTIDE SEQUENCE [LARGE SCALE GENOMIC DNA]</scope>
    <source>
        <strain evidence="2 3">ATCC 14940</strain>
    </source>
</reference>
<protein>
    <submittedName>
        <fullName evidence="2">Uncharacterized protein</fullName>
    </submittedName>
</protein>
<accession>A0ABC9TWM9</accession>
<dbReference type="EMBL" id="AWSU01000211">
    <property type="protein sequence ID" value="ERI76257.1"/>
    <property type="molecule type" value="Genomic_DNA"/>
</dbReference>
<keyword evidence="1" id="KW-1133">Transmembrane helix</keyword>
<feature type="transmembrane region" description="Helical" evidence="1">
    <location>
        <begin position="28"/>
        <end position="51"/>
    </location>
</feature>
<evidence type="ECO:0000313" key="2">
    <source>
        <dbReference type="EMBL" id="ERI76257.1"/>
    </source>
</evidence>
<evidence type="ECO:0000256" key="1">
    <source>
        <dbReference type="SAM" id="Phobius"/>
    </source>
</evidence>
<dbReference type="AlphaFoldDB" id="A0ABC9TWM9"/>
<proteinExistence type="predicted"/>
<comment type="caution">
    <text evidence="2">The sequence shown here is derived from an EMBL/GenBank/DDBJ whole genome shotgun (WGS) entry which is preliminary data.</text>
</comment>
<keyword evidence="1" id="KW-0812">Transmembrane</keyword>
<sequence length="64" mass="7541">MKEGAFLNAVFFGHFADKLSYPKSCKDILPIFYIFIDFSVRLLFHFVNILFTYETYLLLNPVVI</sequence>
<gene>
    <name evidence="2" type="ORF">CLOSYM_02743</name>
</gene>
<name>A0ABC9TWM9_CLOSY</name>
<keyword evidence="1" id="KW-0472">Membrane</keyword>